<evidence type="ECO:0000256" key="2">
    <source>
        <dbReference type="SAM" id="Phobius"/>
    </source>
</evidence>
<feature type="transmembrane region" description="Helical" evidence="2">
    <location>
        <begin position="509"/>
        <end position="531"/>
    </location>
</feature>
<evidence type="ECO:0000256" key="1">
    <source>
        <dbReference type="SAM" id="MobiDB-lite"/>
    </source>
</evidence>
<dbReference type="CDD" id="cd00198">
    <property type="entry name" value="vWFA"/>
    <property type="match status" value="1"/>
</dbReference>
<dbReference type="SUPFAM" id="SSF53300">
    <property type="entry name" value="vWA-like"/>
    <property type="match status" value="1"/>
</dbReference>
<dbReference type="Gene3D" id="3.40.50.410">
    <property type="entry name" value="von Willebrand factor, type A domain"/>
    <property type="match status" value="1"/>
</dbReference>
<name>A0A1D9GIQ8_9GAMM</name>
<dbReference type="AlphaFoldDB" id="A0A1D9GIQ8"/>
<dbReference type="EMBL" id="CP017715">
    <property type="protein sequence ID" value="AOY87536.1"/>
    <property type="molecule type" value="Genomic_DNA"/>
</dbReference>
<feature type="compositionally biased region" description="Acidic residues" evidence="1">
    <location>
        <begin position="553"/>
        <end position="579"/>
    </location>
</feature>
<keyword evidence="2" id="KW-0472">Membrane</keyword>
<keyword evidence="6" id="KW-1185">Reference proteome</keyword>
<evidence type="ECO:0000259" key="4">
    <source>
        <dbReference type="PROSITE" id="PS50234"/>
    </source>
</evidence>
<organism evidence="5 6">
    <name type="scientific">Marinobacter salinus</name>
    <dbReference type="NCBI Taxonomy" id="1874317"/>
    <lineage>
        <taxon>Bacteria</taxon>
        <taxon>Pseudomonadati</taxon>
        <taxon>Pseudomonadota</taxon>
        <taxon>Gammaproteobacteria</taxon>
        <taxon>Pseudomonadales</taxon>
        <taxon>Marinobacteraceae</taxon>
        <taxon>Marinobacter</taxon>
    </lineage>
</organism>
<dbReference type="KEGG" id="msq:BKP64_04755"/>
<sequence>MYRFLTLTVLTLIVLPAMVRAQETTELTLPAQSDIRIIVDISGSMKENDPGNLRQPAVRLLARMLPEGTSAGLWTFGEYVNMLVPHRDVTDEWRKTAIERSNQINSVALRTNLGKAIEVASDGYYTGGVLDHTHFILLTDGKVDISDDPERNRQEEQRILQSTLADLVAQGATLHPVALSSQADAEFLEQLASESGGRFQIAESADALNRAFLEALNTAVPQEQIPIEGNAFLVDSGVKEFTALIFWGDKETRSTRELELVRPDGKTLGMTSLPDNARWARETGYDLVTLSEPLSGEWRIKGELGSGSRVTVVSDLRMVVSQVPPSFSESSPFDVRVAFFEKADKIINPDFLQVLDVSLTITSEDGRSGTKELSGEQPPENGVYSDRIGRLPAVGVYRIDVVADGQTFGRKFSATARYTAPEGAVSGEPAIQEGTDPDEGELPQVSAEPEQIESVEEQKPVASEDSETAPLPAIDSPIDVSQAEEPQVAPPAATEPSALKEEEVSQLPFPMWMLGAGGGGLAVLLLAWLAVKKRNNRAMAQAEAAAERETIADLEEQLEPEPEDIPEVTDETPPEDDMADLEKVFEEPGDEIPVADAIVEPEEGPEDDEAIPELDEVADDSASEDDEEEFGLDDFDLSEFDDLPDFEEDDSGLPNEAAEKKRDDKEQKK</sequence>
<evidence type="ECO:0000256" key="3">
    <source>
        <dbReference type="SAM" id="SignalP"/>
    </source>
</evidence>
<evidence type="ECO:0000313" key="6">
    <source>
        <dbReference type="Proteomes" id="UP000177445"/>
    </source>
</evidence>
<dbReference type="InterPro" id="IPR002035">
    <property type="entry name" value="VWF_A"/>
</dbReference>
<keyword evidence="2" id="KW-0812">Transmembrane</keyword>
<feature type="signal peptide" evidence="3">
    <location>
        <begin position="1"/>
        <end position="21"/>
    </location>
</feature>
<feature type="domain" description="VWFA" evidence="4">
    <location>
        <begin position="34"/>
        <end position="216"/>
    </location>
</feature>
<feature type="compositionally biased region" description="Basic and acidic residues" evidence="1">
    <location>
        <begin position="365"/>
        <end position="374"/>
    </location>
</feature>
<accession>A0A1D9GIQ8</accession>
<dbReference type="Proteomes" id="UP000177445">
    <property type="component" value="Chromosome"/>
</dbReference>
<feature type="compositionally biased region" description="Acidic residues" evidence="1">
    <location>
        <begin position="599"/>
        <end position="651"/>
    </location>
</feature>
<protein>
    <recommendedName>
        <fullName evidence="4">VWFA domain-containing protein</fullName>
    </recommendedName>
</protein>
<dbReference type="InterPro" id="IPR036465">
    <property type="entry name" value="vWFA_dom_sf"/>
</dbReference>
<proteinExistence type="predicted"/>
<dbReference type="STRING" id="1874317.BKP64_04755"/>
<feature type="region of interest" description="Disordered" evidence="1">
    <location>
        <begin position="420"/>
        <end position="501"/>
    </location>
</feature>
<keyword evidence="2" id="KW-1133">Transmembrane helix</keyword>
<feature type="compositionally biased region" description="Low complexity" evidence="1">
    <location>
        <begin position="483"/>
        <end position="496"/>
    </location>
</feature>
<dbReference type="PROSITE" id="PS50234">
    <property type="entry name" value="VWFA"/>
    <property type="match status" value="1"/>
</dbReference>
<evidence type="ECO:0000313" key="5">
    <source>
        <dbReference type="EMBL" id="AOY87536.1"/>
    </source>
</evidence>
<feature type="compositionally biased region" description="Basic and acidic residues" evidence="1">
    <location>
        <begin position="657"/>
        <end position="669"/>
    </location>
</feature>
<reference evidence="5 6" key="1">
    <citation type="submission" date="2016-10" db="EMBL/GenBank/DDBJ databases">
        <title>Marinobacter salinus sp. nov., a moderately halophilic bacterium isolated from a tidal flat environment.</title>
        <authorList>
            <person name="Park S.-J."/>
        </authorList>
    </citation>
    <scope>NUCLEOTIDE SEQUENCE [LARGE SCALE GENOMIC DNA]</scope>
    <source>
        <strain evidence="5 6">Hb8</strain>
    </source>
</reference>
<gene>
    <name evidence="5" type="ORF">BKP64_04755</name>
</gene>
<dbReference type="RefSeq" id="WP_070966667.1">
    <property type="nucleotide sequence ID" value="NZ_CP017715.1"/>
</dbReference>
<feature type="region of interest" description="Disordered" evidence="1">
    <location>
        <begin position="553"/>
        <end position="669"/>
    </location>
</feature>
<dbReference type="Pfam" id="PF00092">
    <property type="entry name" value="VWA"/>
    <property type="match status" value="1"/>
</dbReference>
<feature type="region of interest" description="Disordered" evidence="1">
    <location>
        <begin position="365"/>
        <end position="386"/>
    </location>
</feature>
<feature type="chain" id="PRO_5009441894" description="VWFA domain-containing protein" evidence="3">
    <location>
        <begin position="22"/>
        <end position="669"/>
    </location>
</feature>
<keyword evidence="3" id="KW-0732">Signal</keyword>
<dbReference type="SMART" id="SM00327">
    <property type="entry name" value="VWA"/>
    <property type="match status" value="1"/>
</dbReference>
<dbReference type="OrthoDB" id="798937at2"/>